<protein>
    <submittedName>
        <fullName evidence="2">Uncharacterized protein</fullName>
    </submittedName>
</protein>
<reference evidence="2 3" key="1">
    <citation type="submission" date="2018-12" db="EMBL/GenBank/DDBJ databases">
        <title>Draft genome sequence of Xylaria grammica IHI A82.</title>
        <authorList>
            <person name="Buettner E."/>
            <person name="Kellner H."/>
        </authorList>
    </citation>
    <scope>NUCLEOTIDE SEQUENCE [LARGE SCALE GENOMIC DNA]</scope>
    <source>
        <strain evidence="2 3">IHI A82</strain>
    </source>
</reference>
<evidence type="ECO:0000256" key="1">
    <source>
        <dbReference type="SAM" id="MobiDB-lite"/>
    </source>
</evidence>
<evidence type="ECO:0000313" key="3">
    <source>
        <dbReference type="Proteomes" id="UP000286045"/>
    </source>
</evidence>
<evidence type="ECO:0000313" key="2">
    <source>
        <dbReference type="EMBL" id="RWA10939.1"/>
    </source>
</evidence>
<accession>A0A439D958</accession>
<feature type="compositionally biased region" description="Low complexity" evidence="1">
    <location>
        <begin position="31"/>
        <end position="48"/>
    </location>
</feature>
<organism evidence="2 3">
    <name type="scientific">Xylaria grammica</name>
    <dbReference type="NCBI Taxonomy" id="363999"/>
    <lineage>
        <taxon>Eukaryota</taxon>
        <taxon>Fungi</taxon>
        <taxon>Dikarya</taxon>
        <taxon>Ascomycota</taxon>
        <taxon>Pezizomycotina</taxon>
        <taxon>Sordariomycetes</taxon>
        <taxon>Xylariomycetidae</taxon>
        <taxon>Xylariales</taxon>
        <taxon>Xylariaceae</taxon>
        <taxon>Xylaria</taxon>
    </lineage>
</organism>
<feature type="compositionally biased region" description="Low complexity" evidence="1">
    <location>
        <begin position="77"/>
        <end position="86"/>
    </location>
</feature>
<feature type="region of interest" description="Disordered" evidence="1">
    <location>
        <begin position="73"/>
        <end position="105"/>
    </location>
</feature>
<feature type="region of interest" description="Disordered" evidence="1">
    <location>
        <begin position="15"/>
        <end position="48"/>
    </location>
</feature>
<proteinExistence type="predicted"/>
<dbReference type="AlphaFoldDB" id="A0A439D958"/>
<feature type="region of interest" description="Disordered" evidence="1">
    <location>
        <begin position="129"/>
        <end position="167"/>
    </location>
</feature>
<dbReference type="Proteomes" id="UP000286045">
    <property type="component" value="Unassembled WGS sequence"/>
</dbReference>
<gene>
    <name evidence="2" type="ORF">EKO27_g4161</name>
</gene>
<dbReference type="SUPFAM" id="SSF69349">
    <property type="entry name" value="Phage fibre proteins"/>
    <property type="match status" value="1"/>
</dbReference>
<comment type="caution">
    <text evidence="2">The sequence shown here is derived from an EMBL/GenBank/DDBJ whole genome shotgun (WGS) entry which is preliminary data.</text>
</comment>
<feature type="compositionally biased region" description="Basic and acidic residues" evidence="1">
    <location>
        <begin position="141"/>
        <end position="155"/>
    </location>
</feature>
<keyword evidence="3" id="KW-1185">Reference proteome</keyword>
<dbReference type="EMBL" id="RYZI01000095">
    <property type="protein sequence ID" value="RWA10939.1"/>
    <property type="molecule type" value="Genomic_DNA"/>
</dbReference>
<sequence>MLVYTDLWNTESNDQTGIHLTVDGGGDDLPSGTEETLSTSSGTLSASSETLSIASDDGISVAGGDGISMNSIDYDDSYNTSNNSTTGSPPRTPIPSHLPEAHHGLWQSEGRKTLLDMYYLKTRRVEKEKGTDMMMSGGAGEKVERQSKEKDKQERPPATPVHISGNSSCTVGGGNVAISGNASVTVNGGGRVAASGNAQVTVYGDSNVRVSGNANVYVYGNGEAVVSGNGSARFSGAATGTTTGNGSLYSFV</sequence>
<name>A0A439D958_9PEZI</name>